<comment type="caution">
    <text evidence="2">The sequence shown here is derived from an EMBL/GenBank/DDBJ whole genome shotgun (WGS) entry which is preliminary data.</text>
</comment>
<dbReference type="InterPro" id="IPR036397">
    <property type="entry name" value="RNaseH_sf"/>
</dbReference>
<name>A0A0W4ZV15_PNEJ7</name>
<dbReference type="GO" id="GO:0000402">
    <property type="term" value="F:crossed form four-way junction DNA binding"/>
    <property type="evidence" value="ECO:0007669"/>
    <property type="project" value="TreeGrafter"/>
</dbReference>
<reference evidence="3" key="1">
    <citation type="journal article" date="2016" name="Nat. Commun.">
        <title>Genome analysis of three Pneumocystis species reveals adaptation mechanisms to life exclusively in mammalian hosts.</title>
        <authorList>
            <person name="Ma L."/>
            <person name="Chen Z."/>
            <person name="Huang D.W."/>
            <person name="Kutty G."/>
            <person name="Ishihara M."/>
            <person name="Wang H."/>
            <person name="Abouelleil A."/>
            <person name="Bishop L."/>
            <person name="Davey E."/>
            <person name="Deng R."/>
            <person name="Deng X."/>
            <person name="Fan L."/>
            <person name="Fantoni G."/>
            <person name="Fitzgerald M."/>
            <person name="Gogineni E."/>
            <person name="Goldberg J.M."/>
            <person name="Handley G."/>
            <person name="Hu X."/>
            <person name="Huber C."/>
            <person name="Jiao X."/>
            <person name="Jones K."/>
            <person name="Levin J.Z."/>
            <person name="Liu Y."/>
            <person name="Macdonald P."/>
            <person name="Melnikov A."/>
            <person name="Raley C."/>
            <person name="Sassi M."/>
            <person name="Sherman B.T."/>
            <person name="Song X."/>
            <person name="Sykes S."/>
            <person name="Tran B."/>
            <person name="Walsh L."/>
            <person name="Xia Y."/>
            <person name="Yang J."/>
            <person name="Young S."/>
            <person name="Zeng Q."/>
            <person name="Zheng X."/>
            <person name="Stephens R."/>
            <person name="Nusbaum C."/>
            <person name="Birren B.W."/>
            <person name="Azadi P."/>
            <person name="Lempicki R.A."/>
            <person name="Cuomo C.A."/>
            <person name="Kovacs J.A."/>
        </authorList>
    </citation>
    <scope>NUCLEOTIDE SEQUENCE [LARGE SCALE GENOMIC DNA]</scope>
    <source>
        <strain evidence="3">RU7</strain>
    </source>
</reference>
<evidence type="ECO:0000313" key="3">
    <source>
        <dbReference type="Proteomes" id="UP000053447"/>
    </source>
</evidence>
<evidence type="ECO:0000259" key="1">
    <source>
        <dbReference type="PROSITE" id="PS50800"/>
    </source>
</evidence>
<dbReference type="GO" id="GO:0000403">
    <property type="term" value="F:Y-form DNA binding"/>
    <property type="evidence" value="ECO:0007669"/>
    <property type="project" value="TreeGrafter"/>
</dbReference>
<dbReference type="EMBL" id="LFWA01000003">
    <property type="protein sequence ID" value="KTW32218.1"/>
    <property type="molecule type" value="Genomic_DNA"/>
</dbReference>
<dbReference type="Gene3D" id="3.30.420.10">
    <property type="entry name" value="Ribonuclease H-like superfamily/Ribonuclease H"/>
    <property type="match status" value="1"/>
</dbReference>
<dbReference type="GO" id="GO:0004520">
    <property type="term" value="F:DNA endonuclease activity"/>
    <property type="evidence" value="ECO:0007669"/>
    <property type="project" value="TreeGrafter"/>
</dbReference>
<feature type="domain" description="SAP" evidence="1">
    <location>
        <begin position="10"/>
        <end position="44"/>
    </location>
</feature>
<dbReference type="GO" id="GO:0005739">
    <property type="term" value="C:mitochondrion"/>
    <property type="evidence" value="ECO:0007669"/>
    <property type="project" value="TreeGrafter"/>
</dbReference>
<dbReference type="RefSeq" id="XP_018230910.1">
    <property type="nucleotide sequence ID" value="XM_018373164.1"/>
</dbReference>
<organism evidence="2 3">
    <name type="scientific">Pneumocystis jirovecii (strain RU7)</name>
    <name type="common">Human pneumocystis pneumonia agent</name>
    <dbReference type="NCBI Taxonomy" id="1408657"/>
    <lineage>
        <taxon>Eukaryota</taxon>
        <taxon>Fungi</taxon>
        <taxon>Dikarya</taxon>
        <taxon>Ascomycota</taxon>
        <taxon>Taphrinomycotina</taxon>
        <taxon>Pneumocystomycetes</taxon>
        <taxon>Pneumocystaceae</taxon>
        <taxon>Pneumocystis</taxon>
    </lineage>
</organism>
<protein>
    <recommendedName>
        <fullName evidence="1">SAP domain-containing protein</fullName>
    </recommendedName>
</protein>
<dbReference type="InterPro" id="IPR015242">
    <property type="entry name" value="Ydc2_cat"/>
</dbReference>
<dbReference type="PROSITE" id="PS50800">
    <property type="entry name" value="SAP"/>
    <property type="match status" value="1"/>
</dbReference>
<dbReference type="OrthoDB" id="5552842at2759"/>
<dbReference type="VEuPathDB" id="FungiDB:T551_00900"/>
<dbReference type="GeneID" id="28939419"/>
<dbReference type="PANTHER" id="PTHR28072:SF1">
    <property type="entry name" value="CRUCIFORM CUTTING ENDONUCLEASE 1, MITOCHONDRIAL-RELATED"/>
    <property type="match status" value="1"/>
</dbReference>
<dbReference type="eggNOG" id="ENOG502S4DK">
    <property type="taxonomic scope" value="Eukaryota"/>
</dbReference>
<dbReference type="InterPro" id="IPR039197">
    <property type="entry name" value="Mrs1/Cce1"/>
</dbReference>
<dbReference type="AlphaFoldDB" id="A0A0W4ZV15"/>
<keyword evidence="3" id="KW-1185">Reference proteome</keyword>
<dbReference type="InterPro" id="IPR003034">
    <property type="entry name" value="SAP_dom"/>
</dbReference>
<dbReference type="InterPro" id="IPR012337">
    <property type="entry name" value="RNaseH-like_sf"/>
</dbReference>
<dbReference type="STRING" id="1408657.A0A0W4ZV15"/>
<evidence type="ECO:0000313" key="2">
    <source>
        <dbReference type="EMBL" id="KTW32218.1"/>
    </source>
</evidence>
<dbReference type="Pfam" id="PF09159">
    <property type="entry name" value="Ydc2-catalyt"/>
    <property type="match status" value="1"/>
</dbReference>
<accession>A0A0W4ZV15</accession>
<sequence length="324" mass="38169">MFSNRLISRLQQLTVLQLRTLAIKCGILNNGSKDELINRILKEISKIRLINEHYTTHRILSIDVGIRNLALCSMIVPSTINQDFNSISHKNIIINEWDKLSVELENIEDNKVIKKTYKPVDYSFLAYQLAKSFLEKFKPRTILIERQRYRTLNMNTIHEWIIRVNMFEHMLHAVFRCFKEEKIWDDPEADILSIDPTKITSLWTKKNIILKEELFIGHNLPKNIFINSIRENLIYLKPSALKSKKIKTKIVDSLLKIGTIFNFENTQITAKDFMSQKKNKSILKIDDLADCFLQGVSWIIWEQNKWKLKEELQDNKPLHGFVND</sequence>
<gene>
    <name evidence="2" type="ORF">T551_00900</name>
</gene>
<dbReference type="PANTHER" id="PTHR28072">
    <property type="entry name" value="CRUCIFORM CUTTING ENDONUCLEASE 1, MITOCHONDRIAL-RELATED"/>
    <property type="match status" value="1"/>
</dbReference>
<proteinExistence type="predicted"/>
<dbReference type="CDD" id="cd16963">
    <property type="entry name" value="CCE1"/>
    <property type="match status" value="1"/>
</dbReference>
<dbReference type="GO" id="GO:0070336">
    <property type="term" value="F:flap-structured DNA binding"/>
    <property type="evidence" value="ECO:0007669"/>
    <property type="project" value="TreeGrafter"/>
</dbReference>
<dbReference type="Proteomes" id="UP000053447">
    <property type="component" value="Unassembled WGS sequence"/>
</dbReference>
<dbReference type="SUPFAM" id="SSF53098">
    <property type="entry name" value="Ribonuclease H-like"/>
    <property type="match status" value="1"/>
</dbReference>